<protein>
    <submittedName>
        <fullName evidence="1">Uncharacterized protein</fullName>
    </submittedName>
</protein>
<dbReference type="Pfam" id="PF13181">
    <property type="entry name" value="TPR_8"/>
    <property type="match status" value="1"/>
</dbReference>
<accession>A0A0F9IJ77</accession>
<sequence length="276" mass="31263">ELLHHLHSLGYVGGGNVKKDFSFDQSKEDPKDLIGFHNDFKKVLHLGEQNRIDDARALGERLLKQRPLSELYALLLKIAVKQRDYGNAIRYGEKTLEVLSGRFNVHQDLGIAYVHTRQNEAAAKQFELALEFMPKDETVFLAERTRVHNQLGVIRNRQNKFELAIVQFEETLKLDPKQPQMLNALAWILATCPDQALRDPSKALELARQACDLTQSKHPVYLNTLALAYAMLNNFSEAVKTSEKALALAQAKGDRRLAADLQKQLDHLKLKVPAAH</sequence>
<proteinExistence type="predicted"/>
<dbReference type="AlphaFoldDB" id="A0A0F9IJ77"/>
<dbReference type="SUPFAM" id="SSF81901">
    <property type="entry name" value="HCP-like"/>
    <property type="match status" value="1"/>
</dbReference>
<comment type="caution">
    <text evidence="1">The sequence shown here is derived from an EMBL/GenBank/DDBJ whole genome shotgun (WGS) entry which is preliminary data.</text>
</comment>
<reference evidence="1" key="1">
    <citation type="journal article" date="2015" name="Nature">
        <title>Complex archaea that bridge the gap between prokaryotes and eukaryotes.</title>
        <authorList>
            <person name="Spang A."/>
            <person name="Saw J.H."/>
            <person name="Jorgensen S.L."/>
            <person name="Zaremba-Niedzwiedzka K."/>
            <person name="Martijn J."/>
            <person name="Lind A.E."/>
            <person name="van Eijk R."/>
            <person name="Schleper C."/>
            <person name="Guy L."/>
            <person name="Ettema T.J."/>
        </authorList>
    </citation>
    <scope>NUCLEOTIDE SEQUENCE</scope>
</reference>
<dbReference type="SMART" id="SM00028">
    <property type="entry name" value="TPR"/>
    <property type="match status" value="4"/>
</dbReference>
<dbReference type="InterPro" id="IPR019734">
    <property type="entry name" value="TPR_rpt"/>
</dbReference>
<evidence type="ECO:0000313" key="1">
    <source>
        <dbReference type="EMBL" id="KKM19864.1"/>
    </source>
</evidence>
<dbReference type="InterPro" id="IPR011990">
    <property type="entry name" value="TPR-like_helical_dom_sf"/>
</dbReference>
<dbReference type="PANTHER" id="PTHR12558">
    <property type="entry name" value="CELL DIVISION CYCLE 16,23,27"/>
    <property type="match status" value="1"/>
</dbReference>
<name>A0A0F9IJ77_9ZZZZ</name>
<dbReference type="PROSITE" id="PS50005">
    <property type="entry name" value="TPR"/>
    <property type="match status" value="2"/>
</dbReference>
<dbReference type="PANTHER" id="PTHR12558:SF13">
    <property type="entry name" value="CELL DIVISION CYCLE PROTEIN 27 HOMOLOG"/>
    <property type="match status" value="1"/>
</dbReference>
<dbReference type="Gene3D" id="1.25.40.10">
    <property type="entry name" value="Tetratricopeptide repeat domain"/>
    <property type="match status" value="2"/>
</dbReference>
<feature type="non-terminal residue" evidence="1">
    <location>
        <position position="1"/>
    </location>
</feature>
<gene>
    <name evidence="1" type="ORF">LCGC14_1651280</name>
</gene>
<dbReference type="EMBL" id="LAZR01013890">
    <property type="protein sequence ID" value="KKM19864.1"/>
    <property type="molecule type" value="Genomic_DNA"/>
</dbReference>
<organism evidence="1">
    <name type="scientific">marine sediment metagenome</name>
    <dbReference type="NCBI Taxonomy" id="412755"/>
    <lineage>
        <taxon>unclassified sequences</taxon>
        <taxon>metagenomes</taxon>
        <taxon>ecological metagenomes</taxon>
    </lineage>
</organism>